<dbReference type="AlphaFoldDB" id="A0A517LKY1"/>
<feature type="compositionally biased region" description="Polar residues" evidence="2">
    <location>
        <begin position="337"/>
        <end position="346"/>
    </location>
</feature>
<feature type="coiled-coil region" evidence="1">
    <location>
        <begin position="73"/>
        <end position="107"/>
    </location>
</feature>
<evidence type="ECO:0000313" key="4">
    <source>
        <dbReference type="Proteomes" id="UP000316270"/>
    </source>
</evidence>
<evidence type="ECO:0000313" key="3">
    <source>
        <dbReference type="EMBL" id="QDS76294.1"/>
    </source>
</evidence>
<feature type="compositionally biased region" description="Basic and acidic residues" evidence="2">
    <location>
        <begin position="191"/>
        <end position="201"/>
    </location>
</feature>
<reference evidence="3 4" key="1">
    <citation type="submission" date="2019-07" db="EMBL/GenBank/DDBJ databases">
        <title>Finished genome of Venturia effusa.</title>
        <authorList>
            <person name="Young C.A."/>
            <person name="Cox M.P."/>
            <person name="Ganley A.R.D."/>
            <person name="David W.J."/>
        </authorList>
    </citation>
    <scope>NUCLEOTIDE SEQUENCE [LARGE SCALE GENOMIC DNA]</scope>
    <source>
        <strain evidence="4">albino</strain>
    </source>
</reference>
<feature type="coiled-coil region" evidence="1">
    <location>
        <begin position="151"/>
        <end position="178"/>
    </location>
</feature>
<evidence type="ECO:0000256" key="1">
    <source>
        <dbReference type="SAM" id="Coils"/>
    </source>
</evidence>
<proteinExistence type="predicted"/>
<evidence type="ECO:0000256" key="2">
    <source>
        <dbReference type="SAM" id="MobiDB-lite"/>
    </source>
</evidence>
<organism evidence="3 4">
    <name type="scientific">Venturia effusa</name>
    <dbReference type="NCBI Taxonomy" id="50376"/>
    <lineage>
        <taxon>Eukaryota</taxon>
        <taxon>Fungi</taxon>
        <taxon>Dikarya</taxon>
        <taxon>Ascomycota</taxon>
        <taxon>Pezizomycotina</taxon>
        <taxon>Dothideomycetes</taxon>
        <taxon>Pleosporomycetidae</taxon>
        <taxon>Venturiales</taxon>
        <taxon>Venturiaceae</taxon>
        <taxon>Venturia</taxon>
    </lineage>
</organism>
<protein>
    <submittedName>
        <fullName evidence="3">Uncharacterized protein</fullName>
    </submittedName>
</protein>
<dbReference type="EMBL" id="CP042199">
    <property type="protein sequence ID" value="QDS76294.1"/>
    <property type="molecule type" value="Genomic_DNA"/>
</dbReference>
<gene>
    <name evidence="3" type="ORF">FKW77_002039</name>
</gene>
<feature type="region of interest" description="Disordered" evidence="2">
    <location>
        <begin position="335"/>
        <end position="376"/>
    </location>
</feature>
<feature type="region of interest" description="Disordered" evidence="2">
    <location>
        <begin position="181"/>
        <end position="204"/>
    </location>
</feature>
<keyword evidence="4" id="KW-1185">Reference proteome</keyword>
<sequence length="780" mass="88080">MDPCMAVLESAVTKFSTFIDMLEQEQYKNRFLAAKTAAGVLFRQAADLSDAIGATSVFKQTYEEERTLSSVTIMQLEDEAIQHRQVRNELESRITHLESEIDVIQKRHTTAEQLLRTELGNANLSYDLKREANAVLKQDIQLQYRSFVSALSSEKDQVHQLERTVKAQREELESAKLTCESQYLSRRSPNKTKEQPAKDSMQHIGTSDRVVPQIAKASQKRGDLHLFEQARLKHKTDDNVSGDKHKKARRNSDVDLFAPRAVDVLETETPQNLDSHAQETERVGNVRILRAPTTVPQTLIEPCTLKTPAYMDIKLGANPDWNVLSRSGVLSARHPSFLTQPPLSTRQTEHSKHHGGPIEDVNELSKSSPQGLGKMRQARETTITTLETKFSELEVMLGLDRRKYRSRTPEHDAQMTVDPNTVQATNSVEDETAVSLPGKGYLYRRWPQPFLPAIDYPITETYIPDKDGQPAPEFRIHEFYCKGEYNISCLHDVPMVELSRKGAHVPIDVLPLAPVNDGSESDDEFDLQACFRRDDSTDYGVEEEFERQLHYDDAFDHDRADSQTLGPQFYVPSRISFSGNLVTAIGRFSNLHKIQINYPRHTDPLLRAQEILDYYYAWFETVLHVSNELLNHVMNNGVSTLRSISLDQLTLSDVGCGDVYANAPRPNASLFSITSLEFVFTSRRRGMDERDATISEYGRTLLPCLIQICDTLTSLKVSSTTTSGLETISFRSHLPDLRHLKTVQLQNLAISESDLRKLLMPSAGTLSDLVLEDVGLFDGS</sequence>
<accession>A0A517LKY1</accession>
<keyword evidence="1" id="KW-0175">Coiled coil</keyword>
<name>A0A517LKY1_9PEZI</name>
<dbReference type="Proteomes" id="UP000316270">
    <property type="component" value="Chromosome 15"/>
</dbReference>